<proteinExistence type="predicted"/>
<name>A0ABQ8T2F7_PERAM</name>
<keyword evidence="2" id="KW-1185">Reference proteome</keyword>
<reference evidence="1 2" key="1">
    <citation type="journal article" date="2022" name="Allergy">
        <title>Genome assembly and annotation of Periplaneta americana reveal a comprehensive cockroach allergen profile.</title>
        <authorList>
            <person name="Wang L."/>
            <person name="Xiong Q."/>
            <person name="Saelim N."/>
            <person name="Wang L."/>
            <person name="Nong W."/>
            <person name="Wan A.T."/>
            <person name="Shi M."/>
            <person name="Liu X."/>
            <person name="Cao Q."/>
            <person name="Hui J.H.L."/>
            <person name="Sookrung N."/>
            <person name="Leung T.F."/>
            <person name="Tungtrongchitr A."/>
            <person name="Tsui S.K.W."/>
        </authorList>
    </citation>
    <scope>NUCLEOTIDE SEQUENCE [LARGE SCALE GENOMIC DNA]</scope>
    <source>
        <strain evidence="1">PWHHKU_190912</strain>
    </source>
</reference>
<dbReference type="EMBL" id="JAJSOF020000017">
    <property type="protein sequence ID" value="KAJ4440639.1"/>
    <property type="molecule type" value="Genomic_DNA"/>
</dbReference>
<comment type="caution">
    <text evidence="1">The sequence shown here is derived from an EMBL/GenBank/DDBJ whole genome shotgun (WGS) entry which is preliminary data.</text>
</comment>
<gene>
    <name evidence="1" type="ORF">ANN_08786</name>
</gene>
<dbReference type="Proteomes" id="UP001148838">
    <property type="component" value="Unassembled WGS sequence"/>
</dbReference>
<accession>A0ABQ8T2F7</accession>
<evidence type="ECO:0000313" key="1">
    <source>
        <dbReference type="EMBL" id="KAJ4440639.1"/>
    </source>
</evidence>
<sequence length="308" mass="35009">MKNDGRYSRAVGQQGVQCCRYFSATSALSRLNAAKSLRSTDDAAGCSTVTCIQLTSICGNCRSPGGTECFRKRLRRTWLLCSGIDRWNHTNVHIGGIVHILPHFALVLKEEEDEEEEEEEEEEKVEEELCCADMSKPVKKLSVVMFLPLRDKRVSAEQPTRSHHVNNQHSTLGTWQYTEMIRNTELYLICDRKSSEWCEASMRCNQSRGMESKRAWICSWGISLLAVCMRVLKASRVELEDHDEQVADKPYPRHVRLATCLANVQAKEAVISVVLPRRLPQSSPHVTRYCHAQIWHVKLPEGGAVLRL</sequence>
<organism evidence="1 2">
    <name type="scientific">Periplaneta americana</name>
    <name type="common">American cockroach</name>
    <name type="synonym">Blatta americana</name>
    <dbReference type="NCBI Taxonomy" id="6978"/>
    <lineage>
        <taxon>Eukaryota</taxon>
        <taxon>Metazoa</taxon>
        <taxon>Ecdysozoa</taxon>
        <taxon>Arthropoda</taxon>
        <taxon>Hexapoda</taxon>
        <taxon>Insecta</taxon>
        <taxon>Pterygota</taxon>
        <taxon>Neoptera</taxon>
        <taxon>Polyneoptera</taxon>
        <taxon>Dictyoptera</taxon>
        <taxon>Blattodea</taxon>
        <taxon>Blattoidea</taxon>
        <taxon>Blattidae</taxon>
        <taxon>Blattinae</taxon>
        <taxon>Periplaneta</taxon>
    </lineage>
</organism>
<evidence type="ECO:0000313" key="2">
    <source>
        <dbReference type="Proteomes" id="UP001148838"/>
    </source>
</evidence>
<protein>
    <submittedName>
        <fullName evidence="1">Uncharacterized protein</fullName>
    </submittedName>
</protein>